<evidence type="ECO:0000259" key="2">
    <source>
        <dbReference type="Pfam" id="PF00561"/>
    </source>
</evidence>
<dbReference type="GO" id="GO:0016787">
    <property type="term" value="F:hydrolase activity"/>
    <property type="evidence" value="ECO:0007669"/>
    <property type="project" value="UniProtKB-KW"/>
</dbReference>
<sequence length="310" mass="34811">MPQIQVRGTSHYYEWIKTPKDGEKKPVMVFMHGWGGSSRYWETPAKALSETFDCLLYDMRGFGRSRKLSPVGNGNVLAEESSPLAEEPATAQELTYEMEEYADDLAGLLETLQCDRVYVNAHSMGASVAVFFLNRYPELVEKAILTCSGVFEYDEKAFKAFHKFGGYVVKFRPRWLYQLPLVDQMFMKRFVHRPLPSAISRAFLDDFLMADYQAAVGTMITSVSEKAAQVMPNEFAKLTVPTLIVAGEYDIIIPAAMGRVAAGLSDKVEYVEIPDTAHFPMLEAPEAYLKVVQEFLGIGTERSFDQTVAS</sequence>
<dbReference type="InterPro" id="IPR050266">
    <property type="entry name" value="AB_hydrolase_sf"/>
</dbReference>
<keyword evidence="4" id="KW-1185">Reference proteome</keyword>
<proteinExistence type="predicted"/>
<dbReference type="EMBL" id="JAMPKK010000018">
    <property type="protein sequence ID" value="MEP0864893.1"/>
    <property type="molecule type" value="Genomic_DNA"/>
</dbReference>
<reference evidence="3 4" key="1">
    <citation type="submission" date="2022-04" db="EMBL/GenBank/DDBJ databases">
        <title>Positive selection, recombination, and allopatry shape intraspecific diversity of widespread and dominant cyanobacteria.</title>
        <authorList>
            <person name="Wei J."/>
            <person name="Shu W."/>
            <person name="Hu C."/>
        </authorList>
    </citation>
    <scope>NUCLEOTIDE SEQUENCE [LARGE SCALE GENOMIC DNA]</scope>
    <source>
        <strain evidence="3 4">GB2-A5</strain>
    </source>
</reference>
<dbReference type="SUPFAM" id="SSF53474">
    <property type="entry name" value="alpha/beta-Hydrolases"/>
    <property type="match status" value="1"/>
</dbReference>
<dbReference type="InterPro" id="IPR000073">
    <property type="entry name" value="AB_hydrolase_1"/>
</dbReference>
<dbReference type="Proteomes" id="UP001442494">
    <property type="component" value="Unassembled WGS sequence"/>
</dbReference>
<dbReference type="InterPro" id="IPR029058">
    <property type="entry name" value="AB_hydrolase_fold"/>
</dbReference>
<keyword evidence="1 3" id="KW-0378">Hydrolase</keyword>
<feature type="domain" description="AB hydrolase-1" evidence="2">
    <location>
        <begin position="26"/>
        <end position="285"/>
    </location>
</feature>
<evidence type="ECO:0000256" key="1">
    <source>
        <dbReference type="ARBA" id="ARBA00022801"/>
    </source>
</evidence>
<comment type="caution">
    <text evidence="3">The sequence shown here is derived from an EMBL/GenBank/DDBJ whole genome shotgun (WGS) entry which is preliminary data.</text>
</comment>
<dbReference type="RefSeq" id="WP_190425635.1">
    <property type="nucleotide sequence ID" value="NZ_JAMPKK010000018.1"/>
</dbReference>
<organism evidence="3 4">
    <name type="scientific">Funiculus sociatus GB2-A5</name>
    <dbReference type="NCBI Taxonomy" id="2933946"/>
    <lineage>
        <taxon>Bacteria</taxon>
        <taxon>Bacillati</taxon>
        <taxon>Cyanobacteriota</taxon>
        <taxon>Cyanophyceae</taxon>
        <taxon>Coleofasciculales</taxon>
        <taxon>Coleofasciculaceae</taxon>
        <taxon>Funiculus</taxon>
    </lineage>
</organism>
<dbReference type="PRINTS" id="PR00412">
    <property type="entry name" value="EPOXHYDRLASE"/>
</dbReference>
<dbReference type="Pfam" id="PF00561">
    <property type="entry name" value="Abhydrolase_1"/>
    <property type="match status" value="1"/>
</dbReference>
<dbReference type="Gene3D" id="3.40.50.1820">
    <property type="entry name" value="alpha/beta hydrolase"/>
    <property type="match status" value="1"/>
</dbReference>
<accession>A0ABV0JND0</accession>
<dbReference type="PANTHER" id="PTHR43798:SF31">
    <property type="entry name" value="AB HYDROLASE SUPERFAMILY PROTEIN YCLE"/>
    <property type="match status" value="1"/>
</dbReference>
<name>A0ABV0JND0_9CYAN</name>
<dbReference type="PANTHER" id="PTHR43798">
    <property type="entry name" value="MONOACYLGLYCEROL LIPASE"/>
    <property type="match status" value="1"/>
</dbReference>
<evidence type="ECO:0000313" key="4">
    <source>
        <dbReference type="Proteomes" id="UP001442494"/>
    </source>
</evidence>
<gene>
    <name evidence="3" type="ORF">NDI37_10465</name>
</gene>
<dbReference type="InterPro" id="IPR000639">
    <property type="entry name" value="Epox_hydrolase-like"/>
</dbReference>
<protein>
    <submittedName>
        <fullName evidence="3">Alpha/beta hydrolase</fullName>
    </submittedName>
</protein>
<evidence type="ECO:0000313" key="3">
    <source>
        <dbReference type="EMBL" id="MEP0864893.1"/>
    </source>
</evidence>